<proteinExistence type="predicted"/>
<evidence type="ECO:0000313" key="1">
    <source>
        <dbReference type="EMBL" id="RKK08399.1"/>
    </source>
</evidence>
<dbReference type="EMBL" id="MRCU01000014">
    <property type="protein sequence ID" value="RKK08399.1"/>
    <property type="molecule type" value="Genomic_DNA"/>
</dbReference>
<accession>A0A3L6MWT5</accession>
<dbReference type="AlphaFoldDB" id="A0A3L6MWT5"/>
<organism evidence="1 2">
    <name type="scientific">Fusarium oxysporum f. sp. cepae</name>
    <dbReference type="NCBI Taxonomy" id="396571"/>
    <lineage>
        <taxon>Eukaryota</taxon>
        <taxon>Fungi</taxon>
        <taxon>Dikarya</taxon>
        <taxon>Ascomycota</taxon>
        <taxon>Pezizomycotina</taxon>
        <taxon>Sordariomycetes</taxon>
        <taxon>Hypocreomycetidae</taxon>
        <taxon>Hypocreales</taxon>
        <taxon>Nectriaceae</taxon>
        <taxon>Fusarium</taxon>
        <taxon>Fusarium oxysporum species complex</taxon>
    </lineage>
</organism>
<evidence type="ECO:0000313" key="2">
    <source>
        <dbReference type="Proteomes" id="UP000270866"/>
    </source>
</evidence>
<comment type="caution">
    <text evidence="1">The sequence shown here is derived from an EMBL/GenBank/DDBJ whole genome shotgun (WGS) entry which is preliminary data.</text>
</comment>
<sequence length="47" mass="5370">MINLNSRYIESIGAFLAMAMLGWLSFAKHSDILDPLPDEENTSTRHY</sequence>
<protein>
    <submittedName>
        <fullName evidence="1">Uncharacterized protein</fullName>
    </submittedName>
</protein>
<name>A0A3L6MWT5_FUSOX</name>
<gene>
    <name evidence="1" type="ORF">BFJ65_g17061</name>
</gene>
<dbReference type="Proteomes" id="UP000270866">
    <property type="component" value="Unassembled WGS sequence"/>
</dbReference>
<reference evidence="1 2" key="1">
    <citation type="journal article" date="2018" name="Sci. Rep.">
        <title>Characterisation of pathogen-specific regions and novel effector candidates in Fusarium oxysporum f. sp. cepae.</title>
        <authorList>
            <person name="Armitage A.D."/>
            <person name="Taylor A."/>
            <person name="Sobczyk M.K."/>
            <person name="Baxter L."/>
            <person name="Greenfield B.P."/>
            <person name="Bates H.J."/>
            <person name="Wilson F."/>
            <person name="Jackson A.C."/>
            <person name="Ott S."/>
            <person name="Harrison R.J."/>
            <person name="Clarkson J.P."/>
        </authorList>
    </citation>
    <scope>NUCLEOTIDE SEQUENCE [LARGE SCALE GENOMIC DNA]</scope>
    <source>
        <strain evidence="1 2">FoC_Fus2</strain>
    </source>
</reference>